<keyword evidence="1" id="KW-0723">Serine/threonine-protein kinase</keyword>
<dbReference type="InterPro" id="IPR008271">
    <property type="entry name" value="Ser/Thr_kinase_AS"/>
</dbReference>
<keyword evidence="4" id="KW-0418">Kinase</keyword>
<evidence type="ECO:0000256" key="3">
    <source>
        <dbReference type="ARBA" id="ARBA00022741"/>
    </source>
</evidence>
<dbReference type="PANTHER" id="PTHR47989">
    <property type="entry name" value="OS01G0750732 PROTEIN"/>
    <property type="match status" value="1"/>
</dbReference>
<keyword evidence="11" id="KW-1185">Reference proteome</keyword>
<keyword evidence="5 6" id="KW-0067">ATP-binding</keyword>
<evidence type="ECO:0000256" key="7">
    <source>
        <dbReference type="SAM" id="MobiDB-lite"/>
    </source>
</evidence>
<feature type="transmembrane region" description="Helical" evidence="8">
    <location>
        <begin position="139"/>
        <end position="161"/>
    </location>
</feature>
<evidence type="ECO:0000256" key="6">
    <source>
        <dbReference type="PROSITE-ProRule" id="PRU10141"/>
    </source>
</evidence>
<gene>
    <name evidence="10" type="ORF">GUJ93_ZPchr0010g10025</name>
</gene>
<protein>
    <recommendedName>
        <fullName evidence="9">Protein kinase domain-containing protein</fullName>
    </recommendedName>
</protein>
<evidence type="ECO:0000256" key="8">
    <source>
        <dbReference type="SAM" id="Phobius"/>
    </source>
</evidence>
<organism evidence="10 11">
    <name type="scientific">Zizania palustris</name>
    <name type="common">Northern wild rice</name>
    <dbReference type="NCBI Taxonomy" id="103762"/>
    <lineage>
        <taxon>Eukaryota</taxon>
        <taxon>Viridiplantae</taxon>
        <taxon>Streptophyta</taxon>
        <taxon>Embryophyta</taxon>
        <taxon>Tracheophyta</taxon>
        <taxon>Spermatophyta</taxon>
        <taxon>Magnoliopsida</taxon>
        <taxon>Liliopsida</taxon>
        <taxon>Poales</taxon>
        <taxon>Poaceae</taxon>
        <taxon>BOP clade</taxon>
        <taxon>Oryzoideae</taxon>
        <taxon>Oryzeae</taxon>
        <taxon>Zizaniinae</taxon>
        <taxon>Zizania</taxon>
    </lineage>
</organism>
<dbReference type="InterPro" id="IPR017441">
    <property type="entry name" value="Protein_kinase_ATP_BS"/>
</dbReference>
<accession>A0A8J5W9K2</accession>
<evidence type="ECO:0000313" key="11">
    <source>
        <dbReference type="Proteomes" id="UP000729402"/>
    </source>
</evidence>
<feature type="region of interest" description="Disordered" evidence="7">
    <location>
        <begin position="79"/>
        <end position="98"/>
    </location>
</feature>
<proteinExistence type="predicted"/>
<dbReference type="Pfam" id="PF07714">
    <property type="entry name" value="PK_Tyr_Ser-Thr"/>
    <property type="match status" value="1"/>
</dbReference>
<feature type="binding site" evidence="6">
    <location>
        <position position="270"/>
    </location>
    <ligand>
        <name>ATP</name>
        <dbReference type="ChEBI" id="CHEBI:30616"/>
    </ligand>
</feature>
<dbReference type="GO" id="GO:0005524">
    <property type="term" value="F:ATP binding"/>
    <property type="evidence" value="ECO:0007669"/>
    <property type="project" value="UniProtKB-UniRule"/>
</dbReference>
<keyword evidence="3 6" id="KW-0547">Nucleotide-binding</keyword>
<sequence length="549" mass="59197">MGSEASVRKQMAVTGGQHGARGRVHHLLLPLDPFPGREAHAAFAACAPPCLSCSALLCSAPCSTLPPRTAGRRPLSSLEMADATGSPPSPPAPSPLAADDLADARLAPWMSTQWAPAPQIDVQHRGAGGGGRPSPLVTILPVSSLAIGLVLLVVGVIILVLTRRPKPRSVDLSGSISCNGDKPGLPASSCGSSVRVNNHNSSYYSAAAGCIYGGRLGFSVQPRSRSAQVFTYRELERATDGFSECNVLGRGAYGVVFRGRLADGTPAAIKRLQLDRRRDCEREFRIEVDLLSRMHSPYLVGLLGYCADQSHRLLVFEFMPNGSLKNHLHRPLAAAAQAGPPLDWHTRLGIALDCARALEFLHEHSCPAVIHRDFKCSNILLDHNYRARVSDFGMAKLGSDKANGQVVTRVIGTTGYLAPEYASTGKLTTKSDVYCFGVVLLELLTGRVPVDTHRPPGQHVLVSWALPRLTNREKLVQMVDPSLRGQFAMKDLIQVAAITAMCIQTKADYRPLMTDVVQSLIPIVKTPLMSCSSTPLRPMHHHHIVYMSP</sequence>
<evidence type="ECO:0000256" key="1">
    <source>
        <dbReference type="ARBA" id="ARBA00022527"/>
    </source>
</evidence>
<dbReference type="PROSITE" id="PS50011">
    <property type="entry name" value="PROTEIN_KINASE_DOM"/>
    <property type="match status" value="1"/>
</dbReference>
<dbReference type="InterPro" id="IPR000719">
    <property type="entry name" value="Prot_kinase_dom"/>
</dbReference>
<dbReference type="FunFam" id="3.30.200.20:FF:000015">
    <property type="entry name" value="Somatic embryogenesis receptor kinase 1"/>
    <property type="match status" value="1"/>
</dbReference>
<dbReference type="FunFam" id="1.10.510.10:FF:000051">
    <property type="entry name" value="Receptor-like serine/threonine-protein kinase ALE2"/>
    <property type="match status" value="1"/>
</dbReference>
<evidence type="ECO:0000256" key="5">
    <source>
        <dbReference type="ARBA" id="ARBA00022840"/>
    </source>
</evidence>
<name>A0A8J5W9K2_ZIZPA</name>
<evidence type="ECO:0000313" key="10">
    <source>
        <dbReference type="EMBL" id="KAG8085491.1"/>
    </source>
</evidence>
<dbReference type="PANTHER" id="PTHR47989:SF2">
    <property type="entry name" value="SERINE_THREONINE-PROTEIN KINASE PBL7-RELATED"/>
    <property type="match status" value="1"/>
</dbReference>
<keyword evidence="8" id="KW-1133">Transmembrane helix</keyword>
<dbReference type="PROSITE" id="PS00108">
    <property type="entry name" value="PROTEIN_KINASE_ST"/>
    <property type="match status" value="1"/>
</dbReference>
<evidence type="ECO:0000259" key="9">
    <source>
        <dbReference type="PROSITE" id="PS50011"/>
    </source>
</evidence>
<keyword evidence="8" id="KW-0472">Membrane</keyword>
<evidence type="ECO:0000256" key="4">
    <source>
        <dbReference type="ARBA" id="ARBA00022777"/>
    </source>
</evidence>
<feature type="domain" description="Protein kinase" evidence="9">
    <location>
        <begin position="242"/>
        <end position="524"/>
    </location>
</feature>
<evidence type="ECO:0000256" key="2">
    <source>
        <dbReference type="ARBA" id="ARBA00022679"/>
    </source>
</evidence>
<dbReference type="Proteomes" id="UP000729402">
    <property type="component" value="Unassembled WGS sequence"/>
</dbReference>
<dbReference type="OrthoDB" id="4062651at2759"/>
<dbReference type="AlphaFoldDB" id="A0A8J5W9K2"/>
<dbReference type="InterPro" id="IPR001245">
    <property type="entry name" value="Ser-Thr/Tyr_kinase_cat_dom"/>
</dbReference>
<dbReference type="GO" id="GO:0004674">
    <property type="term" value="F:protein serine/threonine kinase activity"/>
    <property type="evidence" value="ECO:0007669"/>
    <property type="project" value="UniProtKB-KW"/>
</dbReference>
<keyword evidence="2" id="KW-0808">Transferase</keyword>
<reference evidence="10" key="2">
    <citation type="submission" date="2021-02" db="EMBL/GenBank/DDBJ databases">
        <authorList>
            <person name="Kimball J.A."/>
            <person name="Haas M.W."/>
            <person name="Macchietto M."/>
            <person name="Kono T."/>
            <person name="Duquette J."/>
            <person name="Shao M."/>
        </authorList>
    </citation>
    <scope>NUCLEOTIDE SEQUENCE</scope>
    <source>
        <tissue evidence="10">Fresh leaf tissue</tissue>
    </source>
</reference>
<dbReference type="EMBL" id="JAAALK010000082">
    <property type="protein sequence ID" value="KAG8085491.1"/>
    <property type="molecule type" value="Genomic_DNA"/>
</dbReference>
<dbReference type="CDD" id="cd14066">
    <property type="entry name" value="STKc_IRAK"/>
    <property type="match status" value="1"/>
</dbReference>
<keyword evidence="8" id="KW-0812">Transmembrane</keyword>
<reference evidence="10" key="1">
    <citation type="journal article" date="2021" name="bioRxiv">
        <title>Whole Genome Assembly and Annotation of Northern Wild Rice, Zizania palustris L., Supports a Whole Genome Duplication in the Zizania Genus.</title>
        <authorList>
            <person name="Haas M."/>
            <person name="Kono T."/>
            <person name="Macchietto M."/>
            <person name="Millas R."/>
            <person name="McGilp L."/>
            <person name="Shao M."/>
            <person name="Duquette J."/>
            <person name="Hirsch C.N."/>
            <person name="Kimball J."/>
        </authorList>
    </citation>
    <scope>NUCLEOTIDE SEQUENCE</scope>
    <source>
        <tissue evidence="10">Fresh leaf tissue</tissue>
    </source>
</reference>
<comment type="caution">
    <text evidence="10">The sequence shown here is derived from an EMBL/GenBank/DDBJ whole genome shotgun (WGS) entry which is preliminary data.</text>
</comment>
<dbReference type="PROSITE" id="PS00107">
    <property type="entry name" value="PROTEIN_KINASE_ATP"/>
    <property type="match status" value="1"/>
</dbReference>